<feature type="region of interest" description="Disordered" evidence="1">
    <location>
        <begin position="90"/>
        <end position="111"/>
    </location>
</feature>
<protein>
    <submittedName>
        <fullName evidence="2">Uncharacterized protein</fullName>
    </submittedName>
</protein>
<evidence type="ECO:0000313" key="3">
    <source>
        <dbReference type="Proteomes" id="UP001459277"/>
    </source>
</evidence>
<evidence type="ECO:0000256" key="1">
    <source>
        <dbReference type="SAM" id="MobiDB-lite"/>
    </source>
</evidence>
<dbReference type="AlphaFoldDB" id="A0AAW2E7P0"/>
<keyword evidence="3" id="KW-1185">Reference proteome</keyword>
<proteinExistence type="predicted"/>
<evidence type="ECO:0000313" key="2">
    <source>
        <dbReference type="EMBL" id="KAL0017660.1"/>
    </source>
</evidence>
<sequence>MKLPLPPTIQVVSHALMLVEGLNPSCMPFAIAILLEQPGTNWEYIIQIPPSSLPTFKTGSLLTANCWLPCPRTTSWESNFHVHYLADMEKQKSAGVQKQEELESKHRGGHY</sequence>
<gene>
    <name evidence="2" type="ORF">SO802_004729</name>
</gene>
<accession>A0AAW2E7P0</accession>
<reference evidence="2 3" key="1">
    <citation type="submission" date="2024-01" db="EMBL/GenBank/DDBJ databases">
        <title>A telomere-to-telomere, gap-free genome of sweet tea (Lithocarpus litseifolius).</title>
        <authorList>
            <person name="Zhou J."/>
        </authorList>
    </citation>
    <scope>NUCLEOTIDE SEQUENCE [LARGE SCALE GENOMIC DNA]</scope>
    <source>
        <strain evidence="2">Zhou-2022a</strain>
        <tissue evidence="2">Leaf</tissue>
    </source>
</reference>
<organism evidence="2 3">
    <name type="scientific">Lithocarpus litseifolius</name>
    <dbReference type="NCBI Taxonomy" id="425828"/>
    <lineage>
        <taxon>Eukaryota</taxon>
        <taxon>Viridiplantae</taxon>
        <taxon>Streptophyta</taxon>
        <taxon>Embryophyta</taxon>
        <taxon>Tracheophyta</taxon>
        <taxon>Spermatophyta</taxon>
        <taxon>Magnoliopsida</taxon>
        <taxon>eudicotyledons</taxon>
        <taxon>Gunneridae</taxon>
        <taxon>Pentapetalae</taxon>
        <taxon>rosids</taxon>
        <taxon>fabids</taxon>
        <taxon>Fagales</taxon>
        <taxon>Fagaceae</taxon>
        <taxon>Lithocarpus</taxon>
    </lineage>
</organism>
<comment type="caution">
    <text evidence="2">The sequence shown here is derived from an EMBL/GenBank/DDBJ whole genome shotgun (WGS) entry which is preliminary data.</text>
</comment>
<dbReference type="EMBL" id="JAZDWU010000001">
    <property type="protein sequence ID" value="KAL0017660.1"/>
    <property type="molecule type" value="Genomic_DNA"/>
</dbReference>
<dbReference type="Proteomes" id="UP001459277">
    <property type="component" value="Unassembled WGS sequence"/>
</dbReference>
<name>A0AAW2E7P0_9ROSI</name>